<evidence type="ECO:0000256" key="4">
    <source>
        <dbReference type="SAM" id="MobiDB-lite"/>
    </source>
</evidence>
<evidence type="ECO:0000256" key="1">
    <source>
        <dbReference type="ARBA" id="ARBA00022741"/>
    </source>
</evidence>
<feature type="compositionally biased region" description="Acidic residues" evidence="4">
    <location>
        <begin position="464"/>
        <end position="485"/>
    </location>
</feature>
<dbReference type="Gene3D" id="3.40.50.300">
    <property type="entry name" value="P-loop containing nucleotide triphosphate hydrolases"/>
    <property type="match status" value="1"/>
</dbReference>
<evidence type="ECO:0000313" key="6">
    <source>
        <dbReference type="EMBL" id="KAK3255125.1"/>
    </source>
</evidence>
<evidence type="ECO:0000256" key="2">
    <source>
        <dbReference type="ARBA" id="ARBA00022801"/>
    </source>
</evidence>
<evidence type="ECO:0000259" key="5">
    <source>
        <dbReference type="PROSITE" id="PS51206"/>
    </source>
</evidence>
<sequence length="1083" mass="123633">MAWTEVGEHQYGRDGFAQGARSLYSHNTSFIWAPSASPNELQIQIFKNKALGATHAERHLHKLRLSTDVFDTSAAKAFTSFTDCATFAEKLLPRLCELGLNHFYEQLTGPVRFYTDIEWYAHNVPTHVTEKTKIAFLKAFMECAEDSLRSKCKVDVDRATFRNSWRLSEASNEKKASFHVTLIDVGHFRSNQVIKHLQIIQDITEKLKTKNSEFADFFTQKGGTEKGVPLDTNPYAKDNSFRLLLCAKKTDPQRPLRPVRITRDNKLETIPDGEYNYLDYVVSHIPDGESVFPTVSILNQHRRQPRVCTQPGVLRTVLHQLMPAVFDAIHPAHKLHAYKDAMLETTAKVIGQGDFIMVSISAQTNTCPWKVHKKGGRTDTVKLLFRKDDIRLTCWDPDCRRLAGNGNEQQGYIPVKYPTPELGRMARELFRYRYTDTEGMGGVRTPCENRSSERDKNRTLVSTDTEEPDTLVEMGSDTDDADEEEKAATSKREMTTAVNREASHSFEQIIIALHDSEGCNCTAQMATHLRKAVFKPTQQHYFAEYAFDWLMDKYRYAYDKSNGAYILFRFDGALWSLSGAKESMEYEVKEWAIRLFDKLLSTNHWGALRDTKTLRGMAKKLAKLHNEDHQTVKWTKQDVLAILTSDNNIVQQIEAGLAVLDKGVGTECVFSSLKTAMERVLKVPKRYTQLGLPTPEEFFDRMDERAYLIGFDNGVYDLETDHFYPKGTVPNDFLVSMSVGYDFRHRDSHLDAQMRDIDRSLYRRIFPEEVTRSQIQAVVGSLLSSGNPMKKLVLMLGEGDNGKSAFVCQFLKRSLGDYFGTVAIQVLTERKEGADAPNPALSVSRKRRCIALNEGDKRMKLNSGVTKTLTGNDDVQFRNLFKQPISAKFHAKFMYLSNVAPEIESGKAMGERAYPIACVATFVKGLAPEDEVHEIHRYRAWKDTEFMKKCEEWRLAHMHMMLEWWRNLYTNDFVLPTPPNNSSALHLLQEASHDGLFKTWLHEHHETITTPPTLAIDALRVADIRSAYNSQTTRPDLKFSTDNECKKALESAGVRIVDQQRMTGNRDQRVRNFVFLKLACRSP</sequence>
<feature type="domain" description="SF3 helicase" evidence="5">
    <location>
        <begin position="770"/>
        <end position="935"/>
    </location>
</feature>
<dbReference type="Proteomes" id="UP001190700">
    <property type="component" value="Unassembled WGS sequence"/>
</dbReference>
<accession>A0AAE0KNV3</accession>
<organism evidence="6 7">
    <name type="scientific">Cymbomonas tetramitiformis</name>
    <dbReference type="NCBI Taxonomy" id="36881"/>
    <lineage>
        <taxon>Eukaryota</taxon>
        <taxon>Viridiplantae</taxon>
        <taxon>Chlorophyta</taxon>
        <taxon>Pyramimonadophyceae</taxon>
        <taxon>Pyramimonadales</taxon>
        <taxon>Pyramimonadaceae</taxon>
        <taxon>Cymbomonas</taxon>
    </lineage>
</organism>
<dbReference type="GO" id="GO:0016787">
    <property type="term" value="F:hydrolase activity"/>
    <property type="evidence" value="ECO:0007669"/>
    <property type="project" value="UniProtKB-KW"/>
</dbReference>
<keyword evidence="7" id="KW-1185">Reference proteome</keyword>
<protein>
    <recommendedName>
        <fullName evidence="5">SF3 helicase domain-containing protein</fullName>
    </recommendedName>
</protein>
<feature type="region of interest" description="Disordered" evidence="4">
    <location>
        <begin position="441"/>
        <end position="497"/>
    </location>
</feature>
<dbReference type="AlphaFoldDB" id="A0AAE0KNV3"/>
<proteinExistence type="predicted"/>
<evidence type="ECO:0000313" key="7">
    <source>
        <dbReference type="Proteomes" id="UP001190700"/>
    </source>
</evidence>
<gene>
    <name evidence="6" type="ORF">CYMTET_35598</name>
</gene>
<dbReference type="PROSITE" id="PS51206">
    <property type="entry name" value="SF3_HELICASE_1"/>
    <property type="match status" value="1"/>
</dbReference>
<keyword evidence="3" id="KW-0067">ATP-binding</keyword>
<comment type="caution">
    <text evidence="6">The sequence shown here is derived from an EMBL/GenBank/DDBJ whole genome shotgun (WGS) entry which is preliminary data.</text>
</comment>
<keyword evidence="2" id="KW-0378">Hydrolase</keyword>
<dbReference type="GO" id="GO:0005524">
    <property type="term" value="F:ATP binding"/>
    <property type="evidence" value="ECO:0007669"/>
    <property type="project" value="UniProtKB-KW"/>
</dbReference>
<keyword evidence="1" id="KW-0547">Nucleotide-binding</keyword>
<name>A0AAE0KNV3_9CHLO</name>
<dbReference type="EMBL" id="LGRX02022860">
    <property type="protein sequence ID" value="KAK3255125.1"/>
    <property type="molecule type" value="Genomic_DNA"/>
</dbReference>
<evidence type="ECO:0000256" key="3">
    <source>
        <dbReference type="ARBA" id="ARBA00022840"/>
    </source>
</evidence>
<dbReference type="InterPro" id="IPR051620">
    <property type="entry name" value="ORF904-like_C"/>
</dbReference>
<dbReference type="PANTHER" id="PTHR35372:SF2">
    <property type="entry name" value="SF3 HELICASE DOMAIN-CONTAINING PROTEIN"/>
    <property type="match status" value="1"/>
</dbReference>
<dbReference type="PANTHER" id="PTHR35372">
    <property type="entry name" value="ATP BINDING PROTEIN-RELATED"/>
    <property type="match status" value="1"/>
</dbReference>
<dbReference type="InterPro" id="IPR027417">
    <property type="entry name" value="P-loop_NTPase"/>
</dbReference>
<reference evidence="6 7" key="1">
    <citation type="journal article" date="2015" name="Genome Biol. Evol.">
        <title>Comparative Genomics of a Bacterivorous Green Alga Reveals Evolutionary Causalities and Consequences of Phago-Mixotrophic Mode of Nutrition.</title>
        <authorList>
            <person name="Burns J.A."/>
            <person name="Paasch A."/>
            <person name="Narechania A."/>
            <person name="Kim E."/>
        </authorList>
    </citation>
    <scope>NUCLEOTIDE SEQUENCE [LARGE SCALE GENOMIC DNA]</scope>
    <source>
        <strain evidence="6 7">PLY_AMNH</strain>
    </source>
</reference>
<dbReference type="InterPro" id="IPR014015">
    <property type="entry name" value="Helicase_SF3_DNA-vir"/>
</dbReference>